<name>A0A0C9VJ49_SPHS4</name>
<keyword evidence="2" id="KW-1185">Reference proteome</keyword>
<evidence type="ECO:0000313" key="1">
    <source>
        <dbReference type="EMBL" id="KIJ41602.1"/>
    </source>
</evidence>
<accession>A0A0C9VJ49</accession>
<evidence type="ECO:0000313" key="2">
    <source>
        <dbReference type="Proteomes" id="UP000054279"/>
    </source>
</evidence>
<protein>
    <submittedName>
        <fullName evidence="1">Uncharacterized protein</fullName>
    </submittedName>
</protein>
<reference evidence="1 2" key="1">
    <citation type="submission" date="2014-06" db="EMBL/GenBank/DDBJ databases">
        <title>Evolutionary Origins and Diversification of the Mycorrhizal Mutualists.</title>
        <authorList>
            <consortium name="DOE Joint Genome Institute"/>
            <consortium name="Mycorrhizal Genomics Consortium"/>
            <person name="Kohler A."/>
            <person name="Kuo A."/>
            <person name="Nagy L.G."/>
            <person name="Floudas D."/>
            <person name="Copeland A."/>
            <person name="Barry K.W."/>
            <person name="Cichocki N."/>
            <person name="Veneault-Fourrey C."/>
            <person name="LaButti K."/>
            <person name="Lindquist E.A."/>
            <person name="Lipzen A."/>
            <person name="Lundell T."/>
            <person name="Morin E."/>
            <person name="Murat C."/>
            <person name="Riley R."/>
            <person name="Ohm R."/>
            <person name="Sun H."/>
            <person name="Tunlid A."/>
            <person name="Henrissat B."/>
            <person name="Grigoriev I.V."/>
            <person name="Hibbett D.S."/>
            <person name="Martin F."/>
        </authorList>
    </citation>
    <scope>NUCLEOTIDE SEQUENCE [LARGE SCALE GENOMIC DNA]</scope>
    <source>
        <strain evidence="1 2">SS14</strain>
    </source>
</reference>
<dbReference type="HOGENOM" id="CLU_010536_0_0_1"/>
<organism evidence="1 2">
    <name type="scientific">Sphaerobolus stellatus (strain SS14)</name>
    <dbReference type="NCBI Taxonomy" id="990650"/>
    <lineage>
        <taxon>Eukaryota</taxon>
        <taxon>Fungi</taxon>
        <taxon>Dikarya</taxon>
        <taxon>Basidiomycota</taxon>
        <taxon>Agaricomycotina</taxon>
        <taxon>Agaricomycetes</taxon>
        <taxon>Phallomycetidae</taxon>
        <taxon>Geastrales</taxon>
        <taxon>Sphaerobolaceae</taxon>
        <taxon>Sphaerobolus</taxon>
    </lineage>
</organism>
<sequence>MQLDLQQIEAIQRAKQILEGAGLLNSSISSHPPLLLSQIQSIVQSTLPPAPHSSILQTKYIRPAAQTFTPHTKSYELHRLTRQRFIDAIVDHPLNAIVECPESGAYNDMAVAHRFRMDITDPYYAHPKDNIQYSLGNEHEHGCLFDAEEFPNEDVDFEEEINDEYSYEVLRDLRAKMPETTRCKGKLGLRRDGDFRPFIQCEKRRPGHHAHLLIRNLDQYNSEYLQALFYSDRERLLAFETAASLAGYGPLAPCDFIANRKEQKTLCPTWHRDPQGVLCRFPLYDSGGCDTEFEFFTPSDLTQYQIVMVCRNPHTHASPTPSRTPRAIESVFQGLLRELDWRLADTTPRKLVLDAALDKSSGSILADPHHSLGNLDHAARMINKMRSELFPNGTGLQGAYRLLEEHKLLAFEDRYVRAVEEHALAGGGTFKLVVCMFPAISRSLLETRRPSIDTAFKRLHLWQKFEIEGWFDEYNRSVVVARAFITSQSAEAHKILFTRIFSIMEQDTGQPARFRCIHGTGYEIFMADGHKGQALGLGMFCQELCRNTGWYCRIEPSRRLSTLTPYEHLARFYRYCFAHFTRNVTNIQNYITSEVLHAMMSLASAEPLIDLDNTLNIIRNGGPKAVGKFFILNCSPFAFAALYQPASQIPLEIWRASPSTSNGNEQFDSRALIALLILLEHGIHTRDQAATHYRRISRAIIRSAGVQQRTVAQQDTVIQSLSEKILKQQAAVERQQTGLKRTLEVSGNAQQVFKRLQTEEKHLQGMQQELHLVSRTGSGKAHQPT</sequence>
<dbReference type="Proteomes" id="UP000054279">
    <property type="component" value="Unassembled WGS sequence"/>
</dbReference>
<gene>
    <name evidence="1" type="ORF">M422DRAFT_255217</name>
</gene>
<dbReference type="AlphaFoldDB" id="A0A0C9VJ49"/>
<proteinExistence type="predicted"/>
<dbReference type="OrthoDB" id="3268409at2759"/>
<dbReference type="EMBL" id="KN837135">
    <property type="protein sequence ID" value="KIJ41602.1"/>
    <property type="molecule type" value="Genomic_DNA"/>
</dbReference>